<name>A0ABS1VV74_9ACTN</name>
<dbReference type="Pfam" id="PF13302">
    <property type="entry name" value="Acetyltransf_3"/>
    <property type="match status" value="1"/>
</dbReference>
<accession>A0ABS1VV74</accession>
<dbReference type="Proteomes" id="UP000598996">
    <property type="component" value="Unassembled WGS sequence"/>
</dbReference>
<evidence type="ECO:0000313" key="3">
    <source>
        <dbReference type="Proteomes" id="UP000598996"/>
    </source>
</evidence>
<evidence type="ECO:0000259" key="1">
    <source>
        <dbReference type="PROSITE" id="PS51186"/>
    </source>
</evidence>
<feature type="domain" description="N-acetyltransferase" evidence="1">
    <location>
        <begin position="4"/>
        <end position="167"/>
    </location>
</feature>
<gene>
    <name evidence="2" type="ORF">JKJ07_29100</name>
</gene>
<protein>
    <submittedName>
        <fullName evidence="2">GNAT family N-acetyltransferase</fullName>
    </submittedName>
</protein>
<reference evidence="2 3" key="1">
    <citation type="submission" date="2021-01" db="EMBL/GenBank/DDBJ databases">
        <title>Actinoplanes sp. nov. LDG1-01 isolated from lichen.</title>
        <authorList>
            <person name="Saeng-In P."/>
            <person name="Phongsopitanun W."/>
            <person name="Kanchanasin P."/>
            <person name="Yuki M."/>
            <person name="Kudo T."/>
            <person name="Ohkuma M."/>
            <person name="Tanasupawat S."/>
        </authorList>
    </citation>
    <scope>NUCLEOTIDE SEQUENCE [LARGE SCALE GENOMIC DNA]</scope>
    <source>
        <strain evidence="2 3">LDG1-01</strain>
    </source>
</reference>
<proteinExistence type="predicted"/>
<evidence type="ECO:0000313" key="2">
    <source>
        <dbReference type="EMBL" id="MBL7258374.1"/>
    </source>
</evidence>
<keyword evidence="3" id="KW-1185">Reference proteome</keyword>
<dbReference type="InterPro" id="IPR016181">
    <property type="entry name" value="Acyl_CoA_acyltransferase"/>
</dbReference>
<comment type="caution">
    <text evidence="2">The sequence shown here is derived from an EMBL/GenBank/DDBJ whole genome shotgun (WGS) entry which is preliminary data.</text>
</comment>
<dbReference type="RefSeq" id="WP_202994993.1">
    <property type="nucleotide sequence ID" value="NZ_JAENHO010000008.1"/>
</dbReference>
<sequence>MRDVTLVPFTEDLLPAVQVWFTDADVQRWLGGPDWPAREFRIAGHGIGEEFRGRIVLRVHSWVVLDEDGVPVAHIGGDVYDRWYREPGRSMGLAYVVDPGRQRQGYGRSALLAVVTAPETADVAIFAVGIEPENVASVRCATAAGFTPDDPEPDFEGIVYHLRRKADDHGRGVG</sequence>
<dbReference type="SUPFAM" id="SSF55729">
    <property type="entry name" value="Acyl-CoA N-acyltransferases (Nat)"/>
    <property type="match status" value="1"/>
</dbReference>
<dbReference type="InterPro" id="IPR000182">
    <property type="entry name" value="GNAT_dom"/>
</dbReference>
<dbReference type="EMBL" id="JAENHO010000008">
    <property type="protein sequence ID" value="MBL7258374.1"/>
    <property type="molecule type" value="Genomic_DNA"/>
</dbReference>
<organism evidence="2 3">
    <name type="scientific">Paractinoplanes lichenicola</name>
    <dbReference type="NCBI Taxonomy" id="2802976"/>
    <lineage>
        <taxon>Bacteria</taxon>
        <taxon>Bacillati</taxon>
        <taxon>Actinomycetota</taxon>
        <taxon>Actinomycetes</taxon>
        <taxon>Micromonosporales</taxon>
        <taxon>Micromonosporaceae</taxon>
        <taxon>Paractinoplanes</taxon>
    </lineage>
</organism>
<dbReference type="Gene3D" id="3.40.630.30">
    <property type="match status" value="1"/>
</dbReference>
<dbReference type="PROSITE" id="PS51186">
    <property type="entry name" value="GNAT"/>
    <property type="match status" value="1"/>
</dbReference>